<dbReference type="AlphaFoldDB" id="A0A2P2KQS2"/>
<proteinExistence type="predicted"/>
<dbReference type="EMBL" id="GGEC01027543">
    <property type="protein sequence ID" value="MBX08027.1"/>
    <property type="molecule type" value="Transcribed_RNA"/>
</dbReference>
<name>A0A2P2KQS2_RHIMU</name>
<evidence type="ECO:0000313" key="1">
    <source>
        <dbReference type="EMBL" id="MBX08027.1"/>
    </source>
</evidence>
<protein>
    <submittedName>
        <fullName evidence="1">Uncharacterized protein</fullName>
    </submittedName>
</protein>
<sequence>MIKIIKPANIQQNTNPIEVLEVFYYNIMQLIVQISNRIHKRIASEPKIKNYLGNSYAKTTF</sequence>
<reference evidence="1" key="1">
    <citation type="submission" date="2018-02" db="EMBL/GenBank/DDBJ databases">
        <title>Rhizophora mucronata_Transcriptome.</title>
        <authorList>
            <person name="Meera S.P."/>
            <person name="Sreeshan A."/>
            <person name="Augustine A."/>
        </authorList>
    </citation>
    <scope>NUCLEOTIDE SEQUENCE</scope>
    <source>
        <tissue evidence="1">Leaf</tissue>
    </source>
</reference>
<accession>A0A2P2KQS2</accession>
<organism evidence="1">
    <name type="scientific">Rhizophora mucronata</name>
    <name type="common">Asiatic mangrove</name>
    <dbReference type="NCBI Taxonomy" id="61149"/>
    <lineage>
        <taxon>Eukaryota</taxon>
        <taxon>Viridiplantae</taxon>
        <taxon>Streptophyta</taxon>
        <taxon>Embryophyta</taxon>
        <taxon>Tracheophyta</taxon>
        <taxon>Spermatophyta</taxon>
        <taxon>Magnoliopsida</taxon>
        <taxon>eudicotyledons</taxon>
        <taxon>Gunneridae</taxon>
        <taxon>Pentapetalae</taxon>
        <taxon>rosids</taxon>
        <taxon>fabids</taxon>
        <taxon>Malpighiales</taxon>
        <taxon>Rhizophoraceae</taxon>
        <taxon>Rhizophora</taxon>
    </lineage>
</organism>